<feature type="transmembrane region" description="Helical" evidence="12">
    <location>
        <begin position="441"/>
        <end position="461"/>
    </location>
</feature>
<keyword evidence="8 10" id="KW-0012">Acyltransferase</keyword>
<sequence length="598" mass="70432">MIRNFNADGKLSTIIDRNSERRKSLSLDDEYHDKEPLHSLEYQYESATKLHEADDPVSTSSESILQSFENGELNSEPLMTKLDQIHNAAHIRLRRRKIKDHDRIEINPSKVEKDKFRSGFGDVKFYSVSSTIFDSASFKNSEFYGIYLLFWIGTGFLMMNNIVQSYSETSEGFFETAIMRTLTKDIVKIGFTDLAMYLGTYFAFFLQYACSRGWVAWNSSGWIIQCVFNFIHCAFWLYFASDSCMSYPWIGKVFLVLHNLVLIMKMHSYAFYNGYLWKILEELEFSENYLQKLTDGLVKLPEKYDLERTKEILDGSVRFCKFELEYQSSATTMSSESPIESFDLEDDIHDLQQKNIVKFPQNINLFNFFEYSMFPTLVYTLNFPRTRRIRWLYVLEKTCGVFGIIFLMILVAQNWIYPILQRAIAISDLPTEEKRIRVVSIFLDMLPPFLLIYILNFFLIWDTILNAIAELSRFADRDFYGPWWSSADWAEYSRIWNRPVHKFLLRHVYHSSISSFNLSRYKAMLCTFVFSSLVHELVMYVIFKRFRCYITLLQMSQIPHIALSSTNFMKERRRFGNFNSLFGLVLAPGLVCTLYLVF</sequence>
<keyword evidence="5 10" id="KW-0256">Endoplasmic reticulum</keyword>
<keyword evidence="4 12" id="KW-0812">Transmembrane</keyword>
<keyword evidence="14" id="KW-1185">Reference proteome</keyword>
<dbReference type="FunCoup" id="B5RUM9">
    <property type="interactions" value="276"/>
</dbReference>
<dbReference type="GO" id="GO:0005789">
    <property type="term" value="C:endoplasmic reticulum membrane"/>
    <property type="evidence" value="ECO:0007669"/>
    <property type="project" value="UniProtKB-SubCell"/>
</dbReference>
<dbReference type="eggNOG" id="KOG0380">
    <property type="taxonomic scope" value="Eukaryota"/>
</dbReference>
<name>B5RUM9_DEBHA</name>
<evidence type="ECO:0000256" key="2">
    <source>
        <dbReference type="ARBA" id="ARBA00009010"/>
    </source>
</evidence>
<evidence type="ECO:0000256" key="6">
    <source>
        <dbReference type="ARBA" id="ARBA00022989"/>
    </source>
</evidence>
<dbReference type="InterPro" id="IPR004299">
    <property type="entry name" value="MBOAT_fam"/>
</dbReference>
<evidence type="ECO:0000256" key="12">
    <source>
        <dbReference type="SAM" id="Phobius"/>
    </source>
</evidence>
<dbReference type="Proteomes" id="UP000000599">
    <property type="component" value="Chromosome F"/>
</dbReference>
<evidence type="ECO:0000313" key="13">
    <source>
        <dbReference type="EMBL" id="CAR66407.1"/>
    </source>
</evidence>
<dbReference type="GO" id="GO:0034737">
    <property type="term" value="F:ergosterol O-acyltransferase activity"/>
    <property type="evidence" value="ECO:0007669"/>
    <property type="project" value="TreeGrafter"/>
</dbReference>
<dbReference type="PANTHER" id="PTHR10408:SF23">
    <property type="entry name" value="STEROL O-ACYLTRANSFERASE 1-RELATED"/>
    <property type="match status" value="1"/>
</dbReference>
<dbReference type="VEuPathDB" id="FungiDB:DEHA2F24244g"/>
<evidence type="ECO:0000256" key="11">
    <source>
        <dbReference type="PIRSR" id="PIRSR000439-1"/>
    </source>
</evidence>
<gene>
    <name evidence="13" type="ordered locus">DEHA2F24244g</name>
</gene>
<feature type="transmembrane region" description="Helical" evidence="12">
    <location>
        <begin position="186"/>
        <end position="210"/>
    </location>
</feature>
<feature type="transmembrane region" description="Helical" evidence="12">
    <location>
        <begin position="521"/>
        <end position="543"/>
    </location>
</feature>
<evidence type="ECO:0000256" key="9">
    <source>
        <dbReference type="ARBA" id="ARBA00023568"/>
    </source>
</evidence>
<evidence type="ECO:0000256" key="5">
    <source>
        <dbReference type="ARBA" id="ARBA00022824"/>
    </source>
</evidence>
<keyword evidence="3 10" id="KW-0808">Transferase</keyword>
<evidence type="ECO:0000256" key="1">
    <source>
        <dbReference type="ARBA" id="ARBA00004477"/>
    </source>
</evidence>
<reference evidence="13 14" key="1">
    <citation type="journal article" date="2004" name="Nature">
        <title>Genome evolution in yeasts.</title>
        <authorList>
            <consortium name="Genolevures"/>
            <person name="Dujon B."/>
            <person name="Sherman D."/>
            <person name="Fischer G."/>
            <person name="Durrens P."/>
            <person name="Casaregola S."/>
            <person name="Lafontaine I."/>
            <person name="de Montigny J."/>
            <person name="Marck C."/>
            <person name="Neuveglise C."/>
            <person name="Talla E."/>
            <person name="Goffard N."/>
            <person name="Frangeul L."/>
            <person name="Aigle M."/>
            <person name="Anthouard V."/>
            <person name="Babour A."/>
            <person name="Barbe V."/>
            <person name="Barnay S."/>
            <person name="Blanchin S."/>
            <person name="Beckerich J.M."/>
            <person name="Beyne E."/>
            <person name="Bleykasten C."/>
            <person name="Boisrame A."/>
            <person name="Boyer J."/>
            <person name="Cattolico L."/>
            <person name="Confanioleri F."/>
            <person name="de Daruvar A."/>
            <person name="Despons L."/>
            <person name="Fabre E."/>
            <person name="Fairhead C."/>
            <person name="Ferry-Dumazet H."/>
            <person name="Groppi A."/>
            <person name="Hantraye F."/>
            <person name="Hennequin C."/>
            <person name="Jauniaux N."/>
            <person name="Joyet P."/>
            <person name="Kachouri R."/>
            <person name="Kerrest A."/>
            <person name="Koszul R."/>
            <person name="Lemaire M."/>
            <person name="Lesur I."/>
            <person name="Ma L."/>
            <person name="Muller H."/>
            <person name="Nicaud J.M."/>
            <person name="Nikolski M."/>
            <person name="Oztas S."/>
            <person name="Ozier-Kalogeropoulos O."/>
            <person name="Pellenz S."/>
            <person name="Potier S."/>
            <person name="Richard G.F."/>
            <person name="Straub M.L."/>
            <person name="Suleau A."/>
            <person name="Swennene D."/>
            <person name="Tekaia F."/>
            <person name="Wesolowski-Louvel M."/>
            <person name="Westhof E."/>
            <person name="Wirth B."/>
            <person name="Zeniou-Meyer M."/>
            <person name="Zivanovic I."/>
            <person name="Bolotin-Fukuhara M."/>
            <person name="Thierry A."/>
            <person name="Bouchier C."/>
            <person name="Caudron B."/>
            <person name="Scarpelli C."/>
            <person name="Gaillardin C."/>
            <person name="Weissenbach J."/>
            <person name="Wincker P."/>
            <person name="Souciet J.L."/>
        </authorList>
    </citation>
    <scope>NUCLEOTIDE SEQUENCE [LARGE SCALE GENOMIC DNA]</scope>
    <source>
        <strain evidence="14">ATCC 36239 / CBS 767 / BCRC 21394 / JCM 1990 / NBRC 0083 / IGC 2968</strain>
    </source>
</reference>
<dbReference type="InParanoid" id="B5RUM9"/>
<dbReference type="GO" id="GO:0008204">
    <property type="term" value="P:ergosterol metabolic process"/>
    <property type="evidence" value="ECO:0007669"/>
    <property type="project" value="TreeGrafter"/>
</dbReference>
<dbReference type="STRING" id="284592.B5RUM9"/>
<feature type="transmembrane region" description="Helical" evidence="12">
    <location>
        <begin position="144"/>
        <end position="166"/>
    </location>
</feature>
<dbReference type="AlphaFoldDB" id="B5RUM9"/>
<feature type="transmembrane region" description="Helical" evidence="12">
    <location>
        <begin position="246"/>
        <end position="264"/>
    </location>
</feature>
<evidence type="ECO:0000256" key="7">
    <source>
        <dbReference type="ARBA" id="ARBA00023136"/>
    </source>
</evidence>
<dbReference type="GeneID" id="8999057"/>
<dbReference type="HOGENOM" id="CLU_018190_2_1_1"/>
<evidence type="ECO:0000256" key="4">
    <source>
        <dbReference type="ARBA" id="ARBA00022692"/>
    </source>
</evidence>
<comment type="similarity">
    <text evidence="2 10">Belongs to the membrane-bound acyltransferase family. Sterol o-acyltransferase subfamily.</text>
</comment>
<feature type="transmembrane region" description="Helical" evidence="12">
    <location>
        <begin position="578"/>
        <end position="597"/>
    </location>
</feature>
<comment type="function">
    <text evidence="9">Sterol O-acyltransferase that catalyzes the formation of stery esters.</text>
</comment>
<dbReference type="OMA" id="INWWYVA"/>
<organism evidence="13 14">
    <name type="scientific">Debaryomyces hansenii (strain ATCC 36239 / CBS 767 / BCRC 21394 / JCM 1990 / NBRC 0083 / IGC 2968)</name>
    <name type="common">Yeast</name>
    <name type="synonym">Torulaspora hansenii</name>
    <dbReference type="NCBI Taxonomy" id="284592"/>
    <lineage>
        <taxon>Eukaryota</taxon>
        <taxon>Fungi</taxon>
        <taxon>Dikarya</taxon>
        <taxon>Ascomycota</taxon>
        <taxon>Saccharomycotina</taxon>
        <taxon>Pichiomycetes</taxon>
        <taxon>Debaryomycetaceae</taxon>
        <taxon>Debaryomyces</taxon>
    </lineage>
</organism>
<proteinExistence type="inferred from homology"/>
<dbReference type="PIRSF" id="PIRSF000439">
    <property type="entry name" value="Oat_ACAT_DAG_ARE"/>
    <property type="match status" value="1"/>
</dbReference>
<evidence type="ECO:0000256" key="8">
    <source>
        <dbReference type="ARBA" id="ARBA00023315"/>
    </source>
</evidence>
<keyword evidence="6 12" id="KW-1133">Transmembrane helix</keyword>
<dbReference type="InterPro" id="IPR014371">
    <property type="entry name" value="Oat_ACAT_DAG_ARE"/>
</dbReference>
<accession>B5RUM9</accession>
<feature type="transmembrane region" description="Helical" evidence="12">
    <location>
        <begin position="401"/>
        <end position="420"/>
    </location>
</feature>
<evidence type="ECO:0000313" key="14">
    <source>
        <dbReference type="Proteomes" id="UP000000599"/>
    </source>
</evidence>
<keyword evidence="7 10" id="KW-0472">Membrane</keyword>
<dbReference type="RefSeq" id="XP_002770890.1">
    <property type="nucleotide sequence ID" value="XM_002770844.1"/>
</dbReference>
<dbReference type="OrthoDB" id="10039049at2759"/>
<feature type="transmembrane region" description="Helical" evidence="12">
    <location>
        <begin position="222"/>
        <end position="240"/>
    </location>
</feature>
<dbReference type="Pfam" id="PF03062">
    <property type="entry name" value="MBOAT"/>
    <property type="match status" value="1"/>
</dbReference>
<protein>
    <recommendedName>
        <fullName evidence="10">O-acyltransferase</fullName>
    </recommendedName>
</protein>
<dbReference type="KEGG" id="dha:DEHA2F24244g"/>
<evidence type="ECO:0000256" key="3">
    <source>
        <dbReference type="ARBA" id="ARBA00022679"/>
    </source>
</evidence>
<evidence type="ECO:0000256" key="10">
    <source>
        <dbReference type="PIRNR" id="PIRNR000439"/>
    </source>
</evidence>
<dbReference type="EMBL" id="CR382138">
    <property type="protein sequence ID" value="CAR66407.1"/>
    <property type="molecule type" value="Genomic_DNA"/>
</dbReference>
<dbReference type="PANTHER" id="PTHR10408">
    <property type="entry name" value="STEROL O-ACYLTRANSFERASE"/>
    <property type="match status" value="1"/>
</dbReference>
<comment type="subcellular location">
    <subcellularLocation>
        <location evidence="1 10">Endoplasmic reticulum membrane</location>
        <topology evidence="1 10">Multi-pass membrane protein</topology>
    </subcellularLocation>
</comment>
<feature type="transmembrane region" description="Helical" evidence="12">
    <location>
        <begin position="363"/>
        <end position="381"/>
    </location>
</feature>
<feature type="active site" evidence="11">
    <location>
        <position position="535"/>
    </location>
</feature>